<feature type="region of interest" description="Disordered" evidence="1">
    <location>
        <begin position="308"/>
        <end position="328"/>
    </location>
</feature>
<feature type="compositionally biased region" description="Basic residues" evidence="1">
    <location>
        <begin position="314"/>
        <end position="325"/>
    </location>
</feature>
<name>A0ABP8RA05_9ACTN</name>
<dbReference type="EMBL" id="BAABHF010000088">
    <property type="protein sequence ID" value="GAA4522488.1"/>
    <property type="molecule type" value="Genomic_DNA"/>
</dbReference>
<sequence length="524" mass="56977">MPAYDGGDRPPPTSLGPDPAAVVARCRAAVAAWFERINNAFVAVALTAVAAAARYSATVPRPAALGSELLLPGMRRRPWLRLVRLVTARAVEEFGPARPGPKADKRISDLKDAAEAEAEVGKLAAEQWRRALTTRAVRHMTGYLTSAAGADAAGRIPNTGRLIASYAKWHRVSETTAYRHWQVVRELGLVRQTQHSAPGEHARYVLCFPPAQLPADLPAGDLSPQPMDLDAHVRDWDDHAGQALEETAEFGLVRYGAATSARRATTTPTTVTGSDGASLASTDTDLDSLSAYYCEAFPLYAKAKNPSTPTRVFAHPRRTPNRRGGRISDDERTAALGVLSDCVDRWVAQRGPHRLPTDAELDRMVPLLVLVLRHTPPSEVIELLTHQVRSADSLAGVLTWRLGRTLRALRARFDRPVDEDGQIYAATAALRAAEGAERHAATATARRHARQQMHAGITRANTRHKHTSLTGGLTIEWATEPPEALPSPLPAAVDAEETASRRRYALALQRARRQKITDDEEAVA</sequence>
<evidence type="ECO:0000313" key="2">
    <source>
        <dbReference type="EMBL" id="GAA4522488.1"/>
    </source>
</evidence>
<evidence type="ECO:0000256" key="1">
    <source>
        <dbReference type="SAM" id="MobiDB-lite"/>
    </source>
</evidence>
<keyword evidence="3" id="KW-1185">Reference proteome</keyword>
<organism evidence="2 3">
    <name type="scientific">Actinoallomurus oryzae</name>
    <dbReference type="NCBI Taxonomy" id="502180"/>
    <lineage>
        <taxon>Bacteria</taxon>
        <taxon>Bacillati</taxon>
        <taxon>Actinomycetota</taxon>
        <taxon>Actinomycetes</taxon>
        <taxon>Streptosporangiales</taxon>
        <taxon>Thermomonosporaceae</taxon>
        <taxon>Actinoallomurus</taxon>
    </lineage>
</organism>
<accession>A0ABP8RA05</accession>
<gene>
    <name evidence="2" type="ORF">GCM10023191_101790</name>
</gene>
<evidence type="ECO:0000313" key="3">
    <source>
        <dbReference type="Proteomes" id="UP001500503"/>
    </source>
</evidence>
<proteinExistence type="predicted"/>
<dbReference type="Proteomes" id="UP001500503">
    <property type="component" value="Unassembled WGS sequence"/>
</dbReference>
<protein>
    <submittedName>
        <fullName evidence="2">Uncharacterized protein</fullName>
    </submittedName>
</protein>
<reference evidence="3" key="1">
    <citation type="journal article" date="2019" name="Int. J. Syst. Evol. Microbiol.">
        <title>The Global Catalogue of Microorganisms (GCM) 10K type strain sequencing project: providing services to taxonomists for standard genome sequencing and annotation.</title>
        <authorList>
            <consortium name="The Broad Institute Genomics Platform"/>
            <consortium name="The Broad Institute Genome Sequencing Center for Infectious Disease"/>
            <person name="Wu L."/>
            <person name="Ma J."/>
        </authorList>
    </citation>
    <scope>NUCLEOTIDE SEQUENCE [LARGE SCALE GENOMIC DNA]</scope>
    <source>
        <strain evidence="3">JCM 17933</strain>
    </source>
</reference>
<comment type="caution">
    <text evidence="2">The sequence shown here is derived from an EMBL/GenBank/DDBJ whole genome shotgun (WGS) entry which is preliminary data.</text>
</comment>
<dbReference type="RefSeq" id="WP_345475883.1">
    <property type="nucleotide sequence ID" value="NZ_BAABHF010000088.1"/>
</dbReference>